<dbReference type="InterPro" id="IPR029063">
    <property type="entry name" value="SAM-dependent_MTases_sf"/>
</dbReference>
<dbReference type="AlphaFoldDB" id="A0A239DB13"/>
<reference evidence="1 2" key="1">
    <citation type="submission" date="2017-06" db="EMBL/GenBank/DDBJ databases">
        <authorList>
            <person name="Kim H.J."/>
            <person name="Triplett B.A."/>
        </authorList>
    </citation>
    <scope>NUCLEOTIDE SEQUENCE [LARGE SCALE GENOMIC DNA]</scope>
    <source>
        <strain evidence="1 2">DSM 29339</strain>
    </source>
</reference>
<evidence type="ECO:0000313" key="1">
    <source>
        <dbReference type="EMBL" id="SNS29500.1"/>
    </source>
</evidence>
<keyword evidence="2" id="KW-1185">Reference proteome</keyword>
<dbReference type="SUPFAM" id="SSF53335">
    <property type="entry name" value="S-adenosyl-L-methionine-dependent methyltransferases"/>
    <property type="match status" value="1"/>
</dbReference>
<dbReference type="OrthoDB" id="456767at2"/>
<accession>A0A239DB13</accession>
<sequence>MPDDTSTKTLIADGALRFPGADAILSPGELSELEEGGATDTLIKTAMSVARPSDRALVLGGGSGLIPVLLGLRLGLRHLAIVERETDRLAYLSEVLSENRLIRATCHVAAPADFQPTLIISDLARGPAAALPDLGKMDGLRALVLRLPETRPEIAQVFDLATFGGLTYFPRQSCGNVVTFLSRWHQAAGTAAMP</sequence>
<dbReference type="RefSeq" id="WP_089231338.1">
    <property type="nucleotide sequence ID" value="NZ_FZOY01000001.1"/>
</dbReference>
<proteinExistence type="predicted"/>
<protein>
    <submittedName>
        <fullName evidence="1">Uncharacterized protein</fullName>
    </submittedName>
</protein>
<dbReference type="EMBL" id="FZOY01000001">
    <property type="protein sequence ID" value="SNS29500.1"/>
    <property type="molecule type" value="Genomic_DNA"/>
</dbReference>
<evidence type="ECO:0000313" key="2">
    <source>
        <dbReference type="Proteomes" id="UP000198426"/>
    </source>
</evidence>
<organism evidence="1 2">
    <name type="scientific">Tropicimonas sediminicola</name>
    <dbReference type="NCBI Taxonomy" id="1031541"/>
    <lineage>
        <taxon>Bacteria</taxon>
        <taxon>Pseudomonadati</taxon>
        <taxon>Pseudomonadota</taxon>
        <taxon>Alphaproteobacteria</taxon>
        <taxon>Rhodobacterales</taxon>
        <taxon>Roseobacteraceae</taxon>
        <taxon>Tropicimonas</taxon>
    </lineage>
</organism>
<dbReference type="Proteomes" id="UP000198426">
    <property type="component" value="Unassembled WGS sequence"/>
</dbReference>
<gene>
    <name evidence="1" type="ORF">SAMN05421757_101734</name>
</gene>
<name>A0A239DB13_9RHOB</name>